<dbReference type="AlphaFoldDB" id="A0A239JUF7"/>
<name>A0A239JUF7_9BURK</name>
<organism evidence="1 2">
    <name type="scientific">Noviherbaspirillum humi</name>
    <dbReference type="NCBI Taxonomy" id="1688639"/>
    <lineage>
        <taxon>Bacteria</taxon>
        <taxon>Pseudomonadati</taxon>
        <taxon>Pseudomonadota</taxon>
        <taxon>Betaproteobacteria</taxon>
        <taxon>Burkholderiales</taxon>
        <taxon>Oxalobacteraceae</taxon>
        <taxon>Noviherbaspirillum</taxon>
    </lineage>
</organism>
<keyword evidence="2" id="KW-1185">Reference proteome</keyword>
<evidence type="ECO:0000313" key="1">
    <source>
        <dbReference type="EMBL" id="SNT09013.1"/>
    </source>
</evidence>
<gene>
    <name evidence="1" type="ORF">SAMN06265795_11397</name>
</gene>
<accession>A0A239JUF7</accession>
<dbReference type="EMBL" id="FZOT01000013">
    <property type="protein sequence ID" value="SNT09013.1"/>
    <property type="molecule type" value="Genomic_DNA"/>
</dbReference>
<dbReference type="Proteomes" id="UP000198284">
    <property type="component" value="Unassembled WGS sequence"/>
</dbReference>
<protein>
    <submittedName>
        <fullName evidence="1">Uncharacterized protein</fullName>
    </submittedName>
</protein>
<reference evidence="1 2" key="1">
    <citation type="submission" date="2017-06" db="EMBL/GenBank/DDBJ databases">
        <authorList>
            <person name="Kim H.J."/>
            <person name="Triplett B.A."/>
        </authorList>
    </citation>
    <scope>NUCLEOTIDE SEQUENCE [LARGE SCALE GENOMIC DNA]</scope>
    <source>
        <strain evidence="1 2">U15</strain>
    </source>
</reference>
<sequence>MRLLHEKPGVLRGRARFLDTLWNDGTITRYR</sequence>
<evidence type="ECO:0000313" key="2">
    <source>
        <dbReference type="Proteomes" id="UP000198284"/>
    </source>
</evidence>
<proteinExistence type="predicted"/>